<keyword evidence="2" id="KW-1185">Reference proteome</keyword>
<evidence type="ECO:0000313" key="1">
    <source>
        <dbReference type="EMBL" id="KJK78667.1"/>
    </source>
</evidence>
<protein>
    <submittedName>
        <fullName evidence="1">Uncharacterized protein</fullName>
    </submittedName>
</protein>
<proteinExistence type="predicted"/>
<sequence length="81" mass="8914">MAREKGLGGFKEHLSAMTVRAAADSTPASSTSALLDRDTTKHDKILGFPSCRRWHRLSLIRLRLLLEDEALSPLVILGSDI</sequence>
<name>A0A0D9NXG0_METAN</name>
<reference evidence="2" key="1">
    <citation type="journal article" date="2014" name="BMC Genomics">
        <title>The genome sequence of the biocontrol fungus Metarhizium anisopliae and comparative genomics of Metarhizium species.</title>
        <authorList>
            <person name="Pattemore J.A."/>
            <person name="Hane J.K."/>
            <person name="Williams A.H."/>
            <person name="Wilson B.A."/>
            <person name="Stodart B.J."/>
            <person name="Ash G.J."/>
        </authorList>
    </citation>
    <scope>NUCLEOTIDE SEQUENCE [LARGE SCALE GENOMIC DNA]</scope>
    <source>
        <strain evidence="2">BRIP 53293</strain>
    </source>
</reference>
<dbReference type="AlphaFoldDB" id="A0A0D9NXG0"/>
<accession>A0A0D9NXG0</accession>
<gene>
    <name evidence="1" type="ORF">H634G_06042</name>
</gene>
<dbReference type="EMBL" id="KE384733">
    <property type="protein sequence ID" value="KJK78667.1"/>
    <property type="molecule type" value="Genomic_DNA"/>
</dbReference>
<organism evidence="1 2">
    <name type="scientific">Metarhizium anisopliae BRIP 53293</name>
    <dbReference type="NCBI Taxonomy" id="1291518"/>
    <lineage>
        <taxon>Eukaryota</taxon>
        <taxon>Fungi</taxon>
        <taxon>Dikarya</taxon>
        <taxon>Ascomycota</taxon>
        <taxon>Pezizomycotina</taxon>
        <taxon>Sordariomycetes</taxon>
        <taxon>Hypocreomycetidae</taxon>
        <taxon>Hypocreales</taxon>
        <taxon>Clavicipitaceae</taxon>
        <taxon>Metarhizium</taxon>
    </lineage>
</organism>
<evidence type="ECO:0000313" key="2">
    <source>
        <dbReference type="Proteomes" id="UP000054544"/>
    </source>
</evidence>
<dbReference type="Proteomes" id="UP000054544">
    <property type="component" value="Unassembled WGS sequence"/>
</dbReference>